<gene>
    <name evidence="2" type="ORF">K0B96_00315</name>
</gene>
<dbReference type="KEGG" id="ole:K0B96_00315"/>
<keyword evidence="1" id="KW-0472">Membrane</keyword>
<name>A0A8F9TW00_9BACT</name>
<reference evidence="2" key="1">
    <citation type="submission" date="2021-08" db="EMBL/GenBank/DDBJ databases">
        <title>Genome of a novel bacterium of the phylum Verrucomicrobia, Oleiharenicola sp. KSB-15.</title>
        <authorList>
            <person name="Chung J.-H."/>
            <person name="Ahn J.-H."/>
            <person name="Yoon Y."/>
            <person name="Kim D.-Y."/>
            <person name="An S.-H."/>
            <person name="Park I."/>
            <person name="Yeon J."/>
        </authorList>
    </citation>
    <scope>NUCLEOTIDE SEQUENCE</scope>
    <source>
        <strain evidence="2">KSB-15</strain>
    </source>
</reference>
<keyword evidence="1" id="KW-0812">Transmembrane</keyword>
<proteinExistence type="predicted"/>
<dbReference type="AlphaFoldDB" id="A0A8F9TW00"/>
<feature type="transmembrane region" description="Helical" evidence="1">
    <location>
        <begin position="20"/>
        <end position="37"/>
    </location>
</feature>
<evidence type="ECO:0000256" key="1">
    <source>
        <dbReference type="SAM" id="Phobius"/>
    </source>
</evidence>
<evidence type="ECO:0000313" key="2">
    <source>
        <dbReference type="EMBL" id="QYM79092.1"/>
    </source>
</evidence>
<dbReference type="RefSeq" id="WP_220162513.1">
    <property type="nucleotide sequence ID" value="NZ_CP080507.1"/>
</dbReference>
<protein>
    <submittedName>
        <fullName evidence="2">Uncharacterized protein</fullName>
    </submittedName>
</protein>
<organism evidence="2 3">
    <name type="scientific">Horticoccus luteus</name>
    <dbReference type="NCBI Taxonomy" id="2862869"/>
    <lineage>
        <taxon>Bacteria</taxon>
        <taxon>Pseudomonadati</taxon>
        <taxon>Verrucomicrobiota</taxon>
        <taxon>Opitutia</taxon>
        <taxon>Opitutales</taxon>
        <taxon>Opitutaceae</taxon>
        <taxon>Horticoccus</taxon>
    </lineage>
</organism>
<accession>A0A8F9TW00</accession>
<keyword evidence="3" id="KW-1185">Reference proteome</keyword>
<keyword evidence="1" id="KW-1133">Transmembrane helix</keyword>
<sequence>MPLLAVTALERLHKIPPQFWLKAAMAVAVVVAAVFVLRKLARLNKVVLGVGVFVVLVIIGFSWIYNRNEPRFLTPLMNKIAPFFPSKNTFAKKQATPADNP</sequence>
<dbReference type="Proteomes" id="UP000825051">
    <property type="component" value="Chromosome"/>
</dbReference>
<feature type="transmembrane region" description="Helical" evidence="1">
    <location>
        <begin position="46"/>
        <end position="65"/>
    </location>
</feature>
<evidence type="ECO:0000313" key="3">
    <source>
        <dbReference type="Proteomes" id="UP000825051"/>
    </source>
</evidence>
<dbReference type="EMBL" id="CP080507">
    <property type="protein sequence ID" value="QYM79092.1"/>
    <property type="molecule type" value="Genomic_DNA"/>
</dbReference>